<feature type="non-terminal residue" evidence="4">
    <location>
        <position position="336"/>
    </location>
</feature>
<organism evidence="4 5">
    <name type="scientific">Merops nubicus</name>
    <name type="common">Northern carmine bee-eater</name>
    <dbReference type="NCBI Taxonomy" id="57421"/>
    <lineage>
        <taxon>Eukaryota</taxon>
        <taxon>Metazoa</taxon>
        <taxon>Chordata</taxon>
        <taxon>Craniata</taxon>
        <taxon>Vertebrata</taxon>
        <taxon>Euteleostomi</taxon>
        <taxon>Archelosauria</taxon>
        <taxon>Archosauria</taxon>
        <taxon>Dinosauria</taxon>
        <taxon>Saurischia</taxon>
        <taxon>Theropoda</taxon>
        <taxon>Coelurosauria</taxon>
        <taxon>Aves</taxon>
        <taxon>Neognathae</taxon>
        <taxon>Neoaves</taxon>
        <taxon>Telluraves</taxon>
        <taxon>Coraciimorphae</taxon>
        <taxon>Coraciiformes</taxon>
        <taxon>Meropidae</taxon>
        <taxon>Merops</taxon>
    </lineage>
</organism>
<evidence type="ECO:0000256" key="2">
    <source>
        <dbReference type="SAM" id="MobiDB-lite"/>
    </source>
</evidence>
<dbReference type="AlphaFoldDB" id="A0A091S8N4"/>
<dbReference type="Proteomes" id="UP000052967">
    <property type="component" value="Unassembled WGS sequence"/>
</dbReference>
<evidence type="ECO:0000259" key="3">
    <source>
        <dbReference type="PROSITE" id="PS50102"/>
    </source>
</evidence>
<dbReference type="PANTHER" id="PTHR15225:SF8">
    <property type="entry name" value="RNA-BINDING PROTEIN 43"/>
    <property type="match status" value="1"/>
</dbReference>
<sequence length="336" mass="37629">FLPAQATGQAAKAARTVVISGVPDGLLQDEVMTDLLVIHFQMAKNNGGDVAEVMYPTRQKGVAYLTFEDPEVVESVLKKDEHQLEDKRLSRCYPLRVTPYCENVFSSVTSVLNMSVFQDQFVLEDLVQEIKQKSTALTFGPLQPNGHLAVQGSFPAIQLLRDFLLLKAKSLSEEVHREESESHQRARRRLQPHRATSARSDVHGGQTEVVVIDTDVYHYLKSLFPRALLGDGDVVISEVTAGDTTVLSVEAAGGRGDAGQVLRVKEKLEKLCVKLHHELCKERICLERHSKEEKERYQGVCEHLQPHYPSILVLPYDTHMDVIGDSSEVFQFTKKV</sequence>
<evidence type="ECO:0000256" key="1">
    <source>
        <dbReference type="PROSITE-ProRule" id="PRU00176"/>
    </source>
</evidence>
<proteinExistence type="predicted"/>
<feature type="domain" description="RRM" evidence="3">
    <location>
        <begin position="15"/>
        <end position="102"/>
    </location>
</feature>
<dbReference type="PROSITE" id="PS50102">
    <property type="entry name" value="RRM"/>
    <property type="match status" value="1"/>
</dbReference>
<dbReference type="Pfam" id="PF23085">
    <property type="entry name" value="RRM_PARP14_3"/>
    <property type="match status" value="1"/>
</dbReference>
<dbReference type="EMBL" id="KK716525">
    <property type="protein sequence ID" value="KFQ36805.1"/>
    <property type="molecule type" value="Genomic_DNA"/>
</dbReference>
<dbReference type="Gene3D" id="3.30.70.330">
    <property type="match status" value="1"/>
</dbReference>
<dbReference type="InterPro" id="IPR000504">
    <property type="entry name" value="RRM_dom"/>
</dbReference>
<keyword evidence="5" id="KW-1185">Reference proteome</keyword>
<evidence type="ECO:0000313" key="4">
    <source>
        <dbReference type="EMBL" id="KFQ36805.1"/>
    </source>
</evidence>
<dbReference type="GO" id="GO:0003723">
    <property type="term" value="F:RNA binding"/>
    <property type="evidence" value="ECO:0007669"/>
    <property type="project" value="UniProtKB-UniRule"/>
</dbReference>
<evidence type="ECO:0000313" key="5">
    <source>
        <dbReference type="Proteomes" id="UP000052967"/>
    </source>
</evidence>
<accession>A0A091S8N4</accession>
<reference evidence="4 5" key="1">
    <citation type="submission" date="2014-04" db="EMBL/GenBank/DDBJ databases">
        <title>Genome evolution of avian class.</title>
        <authorList>
            <person name="Zhang G."/>
            <person name="Li C."/>
        </authorList>
    </citation>
    <scope>NUCLEOTIDE SEQUENCE [LARGE SCALE GENOMIC DNA]</scope>
    <source>
        <strain evidence="4">BGI_N331</strain>
    </source>
</reference>
<feature type="region of interest" description="Disordered" evidence="2">
    <location>
        <begin position="176"/>
        <end position="199"/>
    </location>
</feature>
<dbReference type="PANTHER" id="PTHR15225">
    <property type="entry name" value="INTERFERON-INDUCED PROTEIN 35/NMI N-MYC/STAT INTERACTING PROTEIN"/>
    <property type="match status" value="1"/>
</dbReference>
<name>A0A091S8N4_MERNU</name>
<keyword evidence="1" id="KW-0694">RNA-binding</keyword>
<protein>
    <submittedName>
        <fullName evidence="4">RNA-binding protein 43</fullName>
    </submittedName>
</protein>
<dbReference type="InterPro" id="IPR012677">
    <property type="entry name" value="Nucleotide-bd_a/b_plait_sf"/>
</dbReference>
<gene>
    <name evidence="4" type="ORF">N331_01510</name>
</gene>
<feature type="non-terminal residue" evidence="4">
    <location>
        <position position="1"/>
    </location>
</feature>